<dbReference type="Proteomes" id="UP000507536">
    <property type="component" value="Unassembled WGS sequence"/>
</dbReference>
<dbReference type="SUPFAM" id="SSF55961">
    <property type="entry name" value="Bet v1-like"/>
    <property type="match status" value="1"/>
</dbReference>
<dbReference type="AlphaFoldDB" id="A0A1C6WMR6"/>
<evidence type="ECO:0000313" key="2">
    <source>
        <dbReference type="EMBL" id="SCL89662.1"/>
    </source>
</evidence>
<evidence type="ECO:0000256" key="1">
    <source>
        <dbReference type="SAM" id="MobiDB-lite"/>
    </source>
</evidence>
<dbReference type="EMBL" id="FMIN01000345">
    <property type="protein sequence ID" value="SCL89662.1"/>
    <property type="molecule type" value="Genomic_DNA"/>
</dbReference>
<protein>
    <submittedName>
        <fullName evidence="2">Erythrocyte membrane associated protein 1, putative</fullName>
    </submittedName>
</protein>
<proteinExistence type="predicted"/>
<feature type="region of interest" description="Disordered" evidence="1">
    <location>
        <begin position="69"/>
        <end position="96"/>
    </location>
</feature>
<dbReference type="InterPro" id="IPR006486">
    <property type="entry name" value="PYST_A"/>
</dbReference>
<dbReference type="NCBIfam" id="TIGR01599">
    <property type="entry name" value="PYST-A"/>
    <property type="match status" value="1"/>
</dbReference>
<gene>
    <name evidence="2" type="primary">EMAP1</name>
    <name evidence="2" type="ORF">PCHDS_000528500</name>
</gene>
<name>A0A1C6WMR6_PLACE</name>
<accession>A0A1C6WMR6</accession>
<reference evidence="2" key="1">
    <citation type="submission" date="2016-08" db="EMBL/GenBank/DDBJ databases">
        <authorList>
            <consortium name="Pathogen Informatics"/>
        </authorList>
    </citation>
    <scope>NUCLEOTIDE SEQUENCE</scope>
    <source>
        <strain evidence="2">DS</strain>
    </source>
</reference>
<sequence length="328" mass="37897">MIKIYINIIFFGVNLLAYVSDKYFAKELAASNDAIREDVLANTALQEFVSSNDSLQNHTMCTDAALKQSSSNITPQKNTSNENCEKGNSQMCSDPEETNNVTEIMDEAVYRLRQYANFNHGYNDYYIGNEELSLCFTEHEGTEIERFYLAIPNPDKYNEIVKMFYTFKGISYLGNLDVKARIVRKYYSNLVMMYNDYKGRTIPFHGYSYVLSADVQESEDITMFVQTSVDINGHKDANKTKYKNTIVESANSFNTDVYTSEYTQMQKIKKLFINLSGLIIKKKSNYVGITYINSIYDDKSLPKSFRDRDLRAKNMLHFINLIKNSFKE</sequence>
<organism evidence="2">
    <name type="scientific">Plasmodium chabaudi adami</name>
    <dbReference type="NCBI Taxonomy" id="5826"/>
    <lineage>
        <taxon>Eukaryota</taxon>
        <taxon>Sar</taxon>
        <taxon>Alveolata</taxon>
        <taxon>Apicomplexa</taxon>
        <taxon>Aconoidasida</taxon>
        <taxon>Haemosporida</taxon>
        <taxon>Plasmodiidae</taxon>
        <taxon>Plasmodium</taxon>
        <taxon>Plasmodium (Vinckeia)</taxon>
    </lineage>
</organism>